<keyword evidence="4" id="KW-0808">Transferase</keyword>
<feature type="region of interest" description="Disordered" evidence="9">
    <location>
        <begin position="423"/>
        <end position="448"/>
    </location>
</feature>
<keyword evidence="10" id="KW-1133">Transmembrane helix</keyword>
<gene>
    <name evidence="12" type="ORF">WG925_02470</name>
</gene>
<comment type="catalytic activity">
    <reaction evidence="1">
        <text>ATP + protein L-histidine = ADP + protein N-phospho-L-histidine.</text>
        <dbReference type="EC" id="2.7.13.3"/>
    </reaction>
</comment>
<dbReference type="EMBL" id="JBBPIX010000001">
    <property type="protein sequence ID" value="MEK6462594.1"/>
    <property type="molecule type" value="Genomic_DNA"/>
</dbReference>
<evidence type="ECO:0000313" key="12">
    <source>
        <dbReference type="EMBL" id="MEK6462594.1"/>
    </source>
</evidence>
<dbReference type="InterPro" id="IPR050482">
    <property type="entry name" value="Sensor_HK_TwoCompSys"/>
</dbReference>
<dbReference type="Gene3D" id="3.30.565.10">
    <property type="entry name" value="Histidine kinase-like ATPase, C-terminal domain"/>
    <property type="match status" value="1"/>
</dbReference>
<keyword evidence="8" id="KW-0902">Two-component regulatory system</keyword>
<evidence type="ECO:0000256" key="10">
    <source>
        <dbReference type="SAM" id="Phobius"/>
    </source>
</evidence>
<evidence type="ECO:0000256" key="8">
    <source>
        <dbReference type="ARBA" id="ARBA00023012"/>
    </source>
</evidence>
<dbReference type="GO" id="GO:0016301">
    <property type="term" value="F:kinase activity"/>
    <property type="evidence" value="ECO:0007669"/>
    <property type="project" value="UniProtKB-KW"/>
</dbReference>
<keyword evidence="6 12" id="KW-0418">Kinase</keyword>
<feature type="domain" description="Signal transduction histidine kinase subgroup 3 dimerisation and phosphoacceptor" evidence="11">
    <location>
        <begin position="197"/>
        <end position="261"/>
    </location>
</feature>
<accession>A0ABU9A898</accession>
<dbReference type="Pfam" id="PF07730">
    <property type="entry name" value="HisKA_3"/>
    <property type="match status" value="1"/>
</dbReference>
<evidence type="ECO:0000256" key="6">
    <source>
        <dbReference type="ARBA" id="ARBA00022777"/>
    </source>
</evidence>
<feature type="transmembrane region" description="Helical" evidence="10">
    <location>
        <begin position="145"/>
        <end position="163"/>
    </location>
</feature>
<feature type="transmembrane region" description="Helical" evidence="10">
    <location>
        <begin position="41"/>
        <end position="63"/>
    </location>
</feature>
<evidence type="ECO:0000256" key="3">
    <source>
        <dbReference type="ARBA" id="ARBA00022553"/>
    </source>
</evidence>
<evidence type="ECO:0000256" key="2">
    <source>
        <dbReference type="ARBA" id="ARBA00012438"/>
    </source>
</evidence>
<dbReference type="Gene3D" id="1.20.5.1930">
    <property type="match status" value="1"/>
</dbReference>
<dbReference type="InterPro" id="IPR011712">
    <property type="entry name" value="Sig_transdc_His_kin_sub3_dim/P"/>
</dbReference>
<sequence length="448" mass="45633">MITYLVNRDGGAPSVLRDAGTGVVWFVVGLLLIWALPDAGITWWGADTGATTASLLVMGLGCAASAVRRIGVPAGLLVGTAALVAGPVLGGRTEIGTVLVFTDLLYCAVVFPPRRTARAVAVAAGGVATVLGVAALLVAGTRTGTYAVLNLTLVVGLPLVWGLEVRRFRDLAAVERERAVAAERTAARERDAAVAAERARMARDLHDVVAGRLSAIALQSEAALQPGADPALVRRVLGTVRSSGVAALGEMRTMIGLLRDGDTADPPGAPARLSEVDTLLGEARAAGLSPVLDDGRGAAPLPAPVDLAGYRIVQESLTNAAKHAPGSDVTVRLTDTPGTAGTPRRVAHQARGPAPSGSVVYHSTSRLLVEVRNGPGRRPAAGPGLHGGTGLDGLRERARAVGGTLHAGPDHDGWLVRADLPLGPAPASDPTPDIRTGTGTGTGEEVGR</sequence>
<evidence type="ECO:0000256" key="4">
    <source>
        <dbReference type="ARBA" id="ARBA00022679"/>
    </source>
</evidence>
<reference evidence="12 13" key="1">
    <citation type="submission" date="2024-03" db="EMBL/GenBank/DDBJ databases">
        <title>Draft genome sequence of Pseudonocardia carboxydivorans JCM 14827.</title>
        <authorList>
            <person name="Duangmal K."/>
        </authorList>
    </citation>
    <scope>NUCLEOTIDE SEQUENCE [LARGE SCALE GENOMIC DNA]</scope>
    <source>
        <strain evidence="12 13">JCM 14827</strain>
    </source>
</reference>
<evidence type="ECO:0000256" key="5">
    <source>
        <dbReference type="ARBA" id="ARBA00022741"/>
    </source>
</evidence>
<feature type="transmembrane region" description="Helical" evidence="10">
    <location>
        <begin position="119"/>
        <end position="139"/>
    </location>
</feature>
<feature type="transmembrane region" description="Helical" evidence="10">
    <location>
        <begin position="15"/>
        <end position="35"/>
    </location>
</feature>
<dbReference type="PANTHER" id="PTHR24421:SF10">
    <property type="entry name" value="NITRATE_NITRITE SENSOR PROTEIN NARQ"/>
    <property type="match status" value="1"/>
</dbReference>
<feature type="transmembrane region" description="Helical" evidence="10">
    <location>
        <begin position="70"/>
        <end position="89"/>
    </location>
</feature>
<name>A0ABU9A898_PSEA5</name>
<keyword evidence="10" id="KW-0472">Membrane</keyword>
<evidence type="ECO:0000313" key="13">
    <source>
        <dbReference type="Proteomes" id="UP001367513"/>
    </source>
</evidence>
<feature type="transmembrane region" description="Helical" evidence="10">
    <location>
        <begin position="95"/>
        <end position="112"/>
    </location>
</feature>
<keyword evidence="13" id="KW-1185">Reference proteome</keyword>
<feature type="region of interest" description="Disordered" evidence="9">
    <location>
        <begin position="338"/>
        <end position="359"/>
    </location>
</feature>
<keyword evidence="7" id="KW-0067">ATP-binding</keyword>
<dbReference type="InterPro" id="IPR036890">
    <property type="entry name" value="HATPase_C_sf"/>
</dbReference>
<evidence type="ECO:0000256" key="7">
    <source>
        <dbReference type="ARBA" id="ARBA00022840"/>
    </source>
</evidence>
<comment type="caution">
    <text evidence="12">The sequence shown here is derived from an EMBL/GenBank/DDBJ whole genome shotgun (WGS) entry which is preliminary data.</text>
</comment>
<protein>
    <recommendedName>
        <fullName evidence="2">histidine kinase</fullName>
        <ecNumber evidence="2">2.7.13.3</ecNumber>
    </recommendedName>
</protein>
<keyword evidence="3" id="KW-0597">Phosphoprotein</keyword>
<feature type="compositionally biased region" description="Gly residues" evidence="9">
    <location>
        <begin position="438"/>
        <end position="448"/>
    </location>
</feature>
<dbReference type="EC" id="2.7.13.3" evidence="2"/>
<dbReference type="CDD" id="cd16917">
    <property type="entry name" value="HATPase_UhpB-NarQ-NarX-like"/>
    <property type="match status" value="1"/>
</dbReference>
<dbReference type="RefSeq" id="WP_346104775.1">
    <property type="nucleotide sequence ID" value="NZ_BAAAOD010000039.1"/>
</dbReference>
<evidence type="ECO:0000256" key="1">
    <source>
        <dbReference type="ARBA" id="ARBA00000085"/>
    </source>
</evidence>
<keyword evidence="5" id="KW-0547">Nucleotide-binding</keyword>
<evidence type="ECO:0000259" key="11">
    <source>
        <dbReference type="Pfam" id="PF07730"/>
    </source>
</evidence>
<dbReference type="PANTHER" id="PTHR24421">
    <property type="entry name" value="NITRATE/NITRITE SENSOR PROTEIN NARX-RELATED"/>
    <property type="match status" value="1"/>
</dbReference>
<keyword evidence="10" id="KW-0812">Transmembrane</keyword>
<proteinExistence type="predicted"/>
<evidence type="ECO:0000256" key="9">
    <source>
        <dbReference type="SAM" id="MobiDB-lite"/>
    </source>
</evidence>
<dbReference type="Proteomes" id="UP001367513">
    <property type="component" value="Unassembled WGS sequence"/>
</dbReference>
<organism evidence="12 13">
    <name type="scientific">Pseudonocardia alni subsp. carboxydivorans</name>
    <dbReference type="NCBI Taxonomy" id="415010"/>
    <lineage>
        <taxon>Bacteria</taxon>
        <taxon>Bacillati</taxon>
        <taxon>Actinomycetota</taxon>
        <taxon>Actinomycetes</taxon>
        <taxon>Pseudonocardiales</taxon>
        <taxon>Pseudonocardiaceae</taxon>
        <taxon>Pseudonocardia</taxon>
    </lineage>
</organism>